<dbReference type="EMBL" id="JAAMOB010000003">
    <property type="protein sequence ID" value="KAF4116655.1"/>
    <property type="molecule type" value="Genomic_DNA"/>
</dbReference>
<sequence length="102" mass="11264">MTCSRGPRRALCTSPSTGIKQPVFAVNYIQSLIKAEAGGGWEAQANFKLCFPSRGAIELNRVWLQTHALSAERMRPSQWVEGGNTSKYKLKTQHKINSVNSA</sequence>
<gene>
    <name evidence="1" type="ORF">G5714_004144</name>
</gene>
<protein>
    <submittedName>
        <fullName evidence="1">Uncharacterized protein</fullName>
    </submittedName>
</protein>
<organism evidence="1 2">
    <name type="scientific">Onychostoma macrolepis</name>
    <dbReference type="NCBI Taxonomy" id="369639"/>
    <lineage>
        <taxon>Eukaryota</taxon>
        <taxon>Metazoa</taxon>
        <taxon>Chordata</taxon>
        <taxon>Craniata</taxon>
        <taxon>Vertebrata</taxon>
        <taxon>Euteleostomi</taxon>
        <taxon>Actinopterygii</taxon>
        <taxon>Neopterygii</taxon>
        <taxon>Teleostei</taxon>
        <taxon>Ostariophysi</taxon>
        <taxon>Cypriniformes</taxon>
        <taxon>Cyprinidae</taxon>
        <taxon>Acrossocheilinae</taxon>
        <taxon>Onychostoma</taxon>
    </lineage>
</organism>
<dbReference type="Proteomes" id="UP000579812">
    <property type="component" value="Unassembled WGS sequence"/>
</dbReference>
<proteinExistence type="predicted"/>
<name>A0A7J6DCA5_9TELE</name>
<comment type="caution">
    <text evidence="1">The sequence shown here is derived from an EMBL/GenBank/DDBJ whole genome shotgun (WGS) entry which is preliminary data.</text>
</comment>
<evidence type="ECO:0000313" key="1">
    <source>
        <dbReference type="EMBL" id="KAF4116655.1"/>
    </source>
</evidence>
<dbReference type="AlphaFoldDB" id="A0A7J6DCA5"/>
<evidence type="ECO:0000313" key="2">
    <source>
        <dbReference type="Proteomes" id="UP000579812"/>
    </source>
</evidence>
<keyword evidence="2" id="KW-1185">Reference proteome</keyword>
<accession>A0A7J6DCA5</accession>
<reference evidence="1 2" key="1">
    <citation type="submission" date="2020-04" db="EMBL/GenBank/DDBJ databases">
        <title>Chromosome-level genome assembly of a cyprinid fish Onychostoma macrolepis by integration of Nanopore Sequencing, Bionano and Hi-C technology.</title>
        <authorList>
            <person name="Wang D."/>
        </authorList>
    </citation>
    <scope>NUCLEOTIDE SEQUENCE [LARGE SCALE GENOMIC DNA]</scope>
    <source>
        <strain evidence="1">SWU-2019</strain>
        <tissue evidence="1">Muscle</tissue>
    </source>
</reference>